<evidence type="ECO:0000313" key="1">
    <source>
        <dbReference type="EMBL" id="SEK94388.1"/>
    </source>
</evidence>
<dbReference type="STRING" id="1038014.SAMN04487910_1536"/>
<protein>
    <submittedName>
        <fullName evidence="1">Uncharacterized protein</fullName>
    </submittedName>
</protein>
<dbReference type="OrthoDB" id="1161336at2"/>
<accession>A0A1H7L5Z8</accession>
<gene>
    <name evidence="1" type="ORF">SAMN04487910_1536</name>
</gene>
<reference evidence="2" key="1">
    <citation type="submission" date="2016-10" db="EMBL/GenBank/DDBJ databases">
        <authorList>
            <person name="Varghese N."/>
            <person name="Submissions S."/>
        </authorList>
    </citation>
    <scope>NUCLEOTIDE SEQUENCE [LARGE SCALE GENOMIC DNA]</scope>
    <source>
        <strain evidence="2">DSM 25232 / NCIMB 14723 / 92V</strain>
    </source>
</reference>
<dbReference type="AlphaFoldDB" id="A0A1H7L5Z8"/>
<dbReference type="RefSeq" id="WP_139195610.1">
    <property type="nucleotide sequence ID" value="NZ_FOAB01000002.1"/>
</dbReference>
<sequence length="223" mass="25425">MKNKYVYLIKLCLLIMIYSCASYGPKNKNLSLVLSKTQQAIGNLEEKITITDDNDLKAAYNELTEKSAVLFPVLENCNDKYALTPEYVATLEATENTLRKLNEEFEIMNNKTFVLNAVSKDYEAKLQTIKNTAQNNATTTIKVMVNSSENDGFFVFGKLSYEQDLDIKRFRFNQPTQNASLDFVPGYYLFWLEKDGLIGEPELHLIMSNGGEEEKQLVLKTPK</sequence>
<evidence type="ECO:0000313" key="2">
    <source>
        <dbReference type="Proteomes" id="UP000198521"/>
    </source>
</evidence>
<dbReference type="EMBL" id="FOAB01000002">
    <property type="protein sequence ID" value="SEK94388.1"/>
    <property type="molecule type" value="Genomic_DNA"/>
</dbReference>
<proteinExistence type="predicted"/>
<dbReference type="Proteomes" id="UP000198521">
    <property type="component" value="Unassembled WGS sequence"/>
</dbReference>
<name>A0A1H7L5Z8_AQUAM</name>
<keyword evidence="2" id="KW-1185">Reference proteome</keyword>
<organism evidence="1 2">
    <name type="scientific">Aquimarina amphilecti</name>
    <dbReference type="NCBI Taxonomy" id="1038014"/>
    <lineage>
        <taxon>Bacteria</taxon>
        <taxon>Pseudomonadati</taxon>
        <taxon>Bacteroidota</taxon>
        <taxon>Flavobacteriia</taxon>
        <taxon>Flavobacteriales</taxon>
        <taxon>Flavobacteriaceae</taxon>
        <taxon>Aquimarina</taxon>
    </lineage>
</organism>